<proteinExistence type="predicted"/>
<reference evidence="1 2" key="1">
    <citation type="journal article" date="2004" name="Int. J. Syst. Evol. Microbiol.">
        <title>Kaistella koreensis gen. nov., sp. nov., a novel member of the Chryseobacterium-Bergeyella-Riemerella branch.</title>
        <authorList>
            <person name="Kim M.K."/>
            <person name="Im W.T."/>
            <person name="Shin Y.K."/>
            <person name="Lim J.H."/>
            <person name="Kim S.H."/>
            <person name="Lee B.C."/>
            <person name="Park M.Y."/>
            <person name="Lee K.Y."/>
            <person name="Lee S.T."/>
        </authorList>
    </citation>
    <scope>NUCLEOTIDE SEQUENCE [LARGE SCALE GENOMIC DNA]</scope>
    <source>
        <strain evidence="1 2">CCUG 49689</strain>
    </source>
</reference>
<evidence type="ECO:0000313" key="1">
    <source>
        <dbReference type="EMBL" id="KMQ70119.1"/>
    </source>
</evidence>
<comment type="caution">
    <text evidence="1">The sequence shown here is derived from an EMBL/GenBank/DDBJ whole genome shotgun (WGS) entry which is preliminary data.</text>
</comment>
<dbReference type="Proteomes" id="UP000035900">
    <property type="component" value="Unassembled WGS sequence"/>
</dbReference>
<protein>
    <submittedName>
        <fullName evidence="1">Uncharacterized protein</fullName>
    </submittedName>
</protein>
<dbReference type="PATRIC" id="fig|1304281.5.peg.3031"/>
<accession>A0A0J7IWE8</accession>
<sequence length="71" mass="8832">MYRYSCDKNYHIEKSYNGKKRFSKIYLYEGTRKVDSISLFDYYDKAQIKKYKNNKWLIYYCKLPIFSTLQK</sequence>
<dbReference type="AlphaFoldDB" id="A0A0J7IWE8"/>
<name>A0A0J7IWE8_9FLAO</name>
<organism evidence="1 2">
    <name type="scientific">Chryseobacterium koreense CCUG 49689</name>
    <dbReference type="NCBI Taxonomy" id="1304281"/>
    <lineage>
        <taxon>Bacteria</taxon>
        <taxon>Pseudomonadati</taxon>
        <taxon>Bacteroidota</taxon>
        <taxon>Flavobacteriia</taxon>
        <taxon>Flavobacteriales</taxon>
        <taxon>Weeksellaceae</taxon>
        <taxon>Chryseobacterium group</taxon>
        <taxon>Chryseobacterium</taxon>
    </lineage>
</organism>
<keyword evidence="2" id="KW-1185">Reference proteome</keyword>
<gene>
    <name evidence="1" type="ORF">ACM44_13965</name>
</gene>
<evidence type="ECO:0000313" key="2">
    <source>
        <dbReference type="Proteomes" id="UP000035900"/>
    </source>
</evidence>
<dbReference type="EMBL" id="LFNG01000032">
    <property type="protein sequence ID" value="KMQ70119.1"/>
    <property type="molecule type" value="Genomic_DNA"/>
</dbReference>